<dbReference type="AlphaFoldDB" id="A0A1M4YZY2"/>
<protein>
    <submittedName>
        <fullName evidence="1">Putative sporulation protein YyaC</fullName>
    </submittedName>
</protein>
<dbReference type="InterPro" id="IPR023430">
    <property type="entry name" value="Pept_HybD-like_dom_sf"/>
</dbReference>
<gene>
    <name evidence="1" type="ORF">SAMN02745784_02836</name>
</gene>
<dbReference type="EMBL" id="FQTY01000020">
    <property type="protein sequence ID" value="SHF10876.1"/>
    <property type="molecule type" value="Genomic_DNA"/>
</dbReference>
<dbReference type="STRING" id="1123404.SAMN02745784_02836"/>
<reference evidence="2" key="1">
    <citation type="submission" date="2016-11" db="EMBL/GenBank/DDBJ databases">
        <authorList>
            <person name="Varghese N."/>
            <person name="Submissions S."/>
        </authorList>
    </citation>
    <scope>NUCLEOTIDE SEQUENCE [LARGE SCALE GENOMIC DNA]</scope>
    <source>
        <strain evidence="2">DSM 18095</strain>
    </source>
</reference>
<proteinExistence type="predicted"/>
<dbReference type="Proteomes" id="UP000184114">
    <property type="component" value="Unassembled WGS sequence"/>
</dbReference>
<organism evidence="1 2">
    <name type="scientific">Tissierella praeacuta DSM 18095</name>
    <dbReference type="NCBI Taxonomy" id="1123404"/>
    <lineage>
        <taxon>Bacteria</taxon>
        <taxon>Bacillati</taxon>
        <taxon>Bacillota</taxon>
        <taxon>Tissierellia</taxon>
        <taxon>Tissierellales</taxon>
        <taxon>Tissierellaceae</taxon>
        <taxon>Tissierella</taxon>
    </lineage>
</organism>
<evidence type="ECO:0000313" key="2">
    <source>
        <dbReference type="Proteomes" id="UP000184114"/>
    </source>
</evidence>
<dbReference type="NCBIfam" id="TIGR02841">
    <property type="entry name" value="spore_YyaC"/>
    <property type="match status" value="1"/>
</dbReference>
<sequence length="197" mass="22037">MNIFNKSNYIDSSSPFALSKFSNLVFKYLSEEHTKNGDLIILCIGTDRSTGDSLGPLVGHKLKPIIKNYKDVNLIGNLENPIHAQNLQETIDKINHDYDNPFILAIDSSLGKYDRIGYLSIKNSPLRPGSGVNKVLPSVGDIAITGIVNVSGMMEFMVLQNTRLSLVMNMADIISKSIYLSLSRLYNERKQPYILER</sequence>
<dbReference type="RefSeq" id="WP_072977476.1">
    <property type="nucleotide sequence ID" value="NZ_FQTY01000020.1"/>
</dbReference>
<dbReference type="GeneID" id="90996621"/>
<dbReference type="Pfam" id="PF06866">
    <property type="entry name" value="DUF1256"/>
    <property type="match status" value="1"/>
</dbReference>
<dbReference type="SUPFAM" id="SSF53163">
    <property type="entry name" value="HybD-like"/>
    <property type="match status" value="1"/>
</dbReference>
<dbReference type="InterPro" id="IPR009665">
    <property type="entry name" value="YyaC"/>
</dbReference>
<evidence type="ECO:0000313" key="1">
    <source>
        <dbReference type="EMBL" id="SHF10876.1"/>
    </source>
</evidence>
<accession>A0A1M4YZY2</accession>
<keyword evidence="2" id="KW-1185">Reference proteome</keyword>
<name>A0A1M4YZY2_9FIRM</name>